<evidence type="ECO:0000259" key="4">
    <source>
        <dbReference type="SMART" id="SM00382"/>
    </source>
</evidence>
<evidence type="ECO:0000256" key="2">
    <source>
        <dbReference type="ARBA" id="ARBA00022741"/>
    </source>
</evidence>
<keyword evidence="3" id="KW-0067">ATP-binding</keyword>
<dbReference type="InterPro" id="IPR041569">
    <property type="entry name" value="AAA_lid_3"/>
</dbReference>
<dbReference type="InterPro" id="IPR003959">
    <property type="entry name" value="ATPase_AAA_core"/>
</dbReference>
<keyword evidence="2" id="KW-0547">Nucleotide-binding</keyword>
<dbReference type="OrthoDB" id="5334845at2759"/>
<dbReference type="GO" id="GO:0016197">
    <property type="term" value="P:endosomal transport"/>
    <property type="evidence" value="ECO:0007669"/>
    <property type="project" value="TreeGrafter"/>
</dbReference>
<dbReference type="PANTHER" id="PTHR23074">
    <property type="entry name" value="AAA DOMAIN-CONTAINING"/>
    <property type="match status" value="1"/>
</dbReference>
<comment type="similarity">
    <text evidence="1">Belongs to the AAA ATPase family.</text>
</comment>
<organism evidence="5 6">
    <name type="scientific">Pocillopora damicornis</name>
    <name type="common">Cauliflower coral</name>
    <name type="synonym">Millepora damicornis</name>
    <dbReference type="NCBI Taxonomy" id="46731"/>
    <lineage>
        <taxon>Eukaryota</taxon>
        <taxon>Metazoa</taxon>
        <taxon>Cnidaria</taxon>
        <taxon>Anthozoa</taxon>
        <taxon>Hexacorallia</taxon>
        <taxon>Scleractinia</taxon>
        <taxon>Astrocoeniina</taxon>
        <taxon>Pocilloporidae</taxon>
        <taxon>Pocillopora</taxon>
    </lineage>
</organism>
<dbReference type="GO" id="GO:0005524">
    <property type="term" value="F:ATP binding"/>
    <property type="evidence" value="ECO:0007669"/>
    <property type="project" value="UniProtKB-KW"/>
</dbReference>
<dbReference type="FunFam" id="3.40.50.300:FF:001003">
    <property type="entry name" value="Vacuolar protein sorting-associated protein 4"/>
    <property type="match status" value="1"/>
</dbReference>
<dbReference type="STRING" id="46731.A0A3M6UKV9"/>
<evidence type="ECO:0000256" key="3">
    <source>
        <dbReference type="ARBA" id="ARBA00022840"/>
    </source>
</evidence>
<dbReference type="Pfam" id="PF09336">
    <property type="entry name" value="Vps4_C"/>
    <property type="match status" value="1"/>
</dbReference>
<evidence type="ECO:0000313" key="5">
    <source>
        <dbReference type="EMBL" id="RMX54252.1"/>
    </source>
</evidence>
<feature type="domain" description="AAA+ ATPase" evidence="4">
    <location>
        <begin position="132"/>
        <end position="270"/>
    </location>
</feature>
<reference evidence="5 6" key="1">
    <citation type="journal article" date="2018" name="Sci. Rep.">
        <title>Comparative analysis of the Pocillopora damicornis genome highlights role of immune system in coral evolution.</title>
        <authorList>
            <person name="Cunning R."/>
            <person name="Bay R.A."/>
            <person name="Gillette P."/>
            <person name="Baker A.C."/>
            <person name="Traylor-Knowles N."/>
        </authorList>
    </citation>
    <scope>NUCLEOTIDE SEQUENCE [LARGE SCALE GENOMIC DNA]</scope>
    <source>
        <strain evidence="5">RSMAS</strain>
        <tissue evidence="5">Whole animal</tissue>
    </source>
</reference>
<proteinExistence type="inferred from homology"/>
<dbReference type="Pfam" id="PF17862">
    <property type="entry name" value="AAA_lid_3"/>
    <property type="match status" value="1"/>
</dbReference>
<evidence type="ECO:0000313" key="6">
    <source>
        <dbReference type="Proteomes" id="UP000275408"/>
    </source>
</evidence>
<comment type="caution">
    <text evidence="5">The sequence shown here is derived from an EMBL/GenBank/DDBJ whole genome shotgun (WGS) entry which is preliminary data.</text>
</comment>
<dbReference type="InterPro" id="IPR050304">
    <property type="entry name" value="MT-severing_AAA_ATPase"/>
</dbReference>
<dbReference type="InterPro" id="IPR027417">
    <property type="entry name" value="P-loop_NTPase"/>
</dbReference>
<protein>
    <recommendedName>
        <fullName evidence="4">AAA+ ATPase domain-containing protein</fullName>
    </recommendedName>
</protein>
<dbReference type="Proteomes" id="UP000275408">
    <property type="component" value="Unassembled WGS sequence"/>
</dbReference>
<evidence type="ECO:0000256" key="1">
    <source>
        <dbReference type="ARBA" id="ARBA00006914"/>
    </source>
</evidence>
<dbReference type="Gene3D" id="3.40.50.300">
    <property type="entry name" value="P-loop containing nucleotide triphosphate hydrolases"/>
    <property type="match status" value="1"/>
</dbReference>
<dbReference type="SUPFAM" id="SSF52540">
    <property type="entry name" value="P-loop containing nucleoside triphosphate hydrolases"/>
    <property type="match status" value="1"/>
</dbReference>
<dbReference type="Gene3D" id="1.10.8.60">
    <property type="match status" value="1"/>
</dbReference>
<accession>A0A3M6UKV9</accession>
<dbReference type="Pfam" id="PF00004">
    <property type="entry name" value="AAA"/>
    <property type="match status" value="1"/>
</dbReference>
<dbReference type="InterPro" id="IPR015415">
    <property type="entry name" value="Spast_Vps4_C"/>
</dbReference>
<dbReference type="EMBL" id="RCHS01001296">
    <property type="protein sequence ID" value="RMX54252.1"/>
    <property type="molecule type" value="Genomic_DNA"/>
</dbReference>
<dbReference type="GO" id="GO:0007033">
    <property type="term" value="P:vacuole organization"/>
    <property type="evidence" value="ECO:0007669"/>
    <property type="project" value="TreeGrafter"/>
</dbReference>
<gene>
    <name evidence="5" type="ORF">pdam_00016923</name>
</gene>
<dbReference type="InterPro" id="IPR003593">
    <property type="entry name" value="AAA+_ATPase"/>
</dbReference>
<dbReference type="AlphaFoldDB" id="A0A3M6UKV9"/>
<name>A0A3M6UKV9_POCDA</name>
<keyword evidence="6" id="KW-1185">Reference proteome</keyword>
<dbReference type="SMART" id="SM00382">
    <property type="entry name" value="AAA"/>
    <property type="match status" value="1"/>
</dbReference>
<dbReference type="GO" id="GO:0016887">
    <property type="term" value="F:ATP hydrolysis activity"/>
    <property type="evidence" value="ECO:0007669"/>
    <property type="project" value="InterPro"/>
</dbReference>
<dbReference type="PANTHER" id="PTHR23074:SF72">
    <property type="entry name" value="VACUOLAR PROTEIN SORTING-ASSOCIATED PROTEIN 4B"/>
    <property type="match status" value="1"/>
</dbReference>
<sequence length="401" mass="45510">MSKLDIYADAVAWLEGAVFESQKMGHVNLDALISDCKNASQCVQMLLPIEEDSLIRNALDEISISLESYLEILHKKKRLLDYGYTSDSDTIVSHGLIKFCDVVGLNDAKQALKEAVVTPLQFPHFFTGGRQPWRRILLYGPPGTGKTRLAQAVASEINSVFYSVSSSDLVSSWVGESEKLIKELFQNARGQQVQSVIFIDEIDSICRKRSSREEEYTRRIKTELLKQMEEADNPASMNHFILLCATNCPWELDSAFLRRFQKRIYIPLPDKAARIALMKIHLGVTPSSLTAEDWYLLGDRTEGFSGSDLSNCTSDAMFEPLRELENTSRWKMNKDLFYVPCSEIEEDVINSSMRDLPSQKIQPRSVRLDDFLKVLSHNTSTVAEEDLKKFEKFTINLGQRG</sequence>